<organism evidence="2 3">
    <name type="scientific">Armatimonas rosea</name>
    <dbReference type="NCBI Taxonomy" id="685828"/>
    <lineage>
        <taxon>Bacteria</taxon>
        <taxon>Bacillati</taxon>
        <taxon>Armatimonadota</taxon>
        <taxon>Armatimonadia</taxon>
        <taxon>Armatimonadales</taxon>
        <taxon>Armatimonadaceae</taxon>
        <taxon>Armatimonas</taxon>
    </lineage>
</organism>
<dbReference type="RefSeq" id="WP_184194262.1">
    <property type="nucleotide sequence ID" value="NZ_JACHGW010000002.1"/>
</dbReference>
<evidence type="ECO:0000256" key="1">
    <source>
        <dbReference type="SAM" id="MobiDB-lite"/>
    </source>
</evidence>
<gene>
    <name evidence="2" type="ORF">HNQ39_001842</name>
</gene>
<protein>
    <submittedName>
        <fullName evidence="2">Outer membrane lipoprotein-sorting protein</fullName>
    </submittedName>
</protein>
<sequence length="244" mass="26990">MQHKPAARVASPSPKPKLSAEQVLDGFLKNTGSSAYAQLTSSVAVGTVQLTGQKQPGSVEIKSKAPNKFLLRMVLPDLGEVAMGYDGKEGWARDPNLGLRLLKGEELAQLRLQALQSIAPQNWRNLFKRVENLGVSKAGNTSFYKLRLFPKDGSAPILQFHDTTTLLLTRTDQAQATPQGKMNTITYFNDWRTNNGIRTSFQMRQTTRDLELVMTLTQVQNNLPLPDSDFARPAESPNKPAKVK</sequence>
<keyword evidence="2" id="KW-0449">Lipoprotein</keyword>
<dbReference type="EMBL" id="JACHGW010000002">
    <property type="protein sequence ID" value="MBB6050051.1"/>
    <property type="molecule type" value="Genomic_DNA"/>
</dbReference>
<keyword evidence="3" id="KW-1185">Reference proteome</keyword>
<dbReference type="Proteomes" id="UP000520814">
    <property type="component" value="Unassembled WGS sequence"/>
</dbReference>
<name>A0A7W9SNW7_ARMRO</name>
<feature type="region of interest" description="Disordered" evidence="1">
    <location>
        <begin position="223"/>
        <end position="244"/>
    </location>
</feature>
<evidence type="ECO:0000313" key="2">
    <source>
        <dbReference type="EMBL" id="MBB6050051.1"/>
    </source>
</evidence>
<accession>A0A7W9SNW7</accession>
<evidence type="ECO:0000313" key="3">
    <source>
        <dbReference type="Proteomes" id="UP000520814"/>
    </source>
</evidence>
<proteinExistence type="predicted"/>
<comment type="caution">
    <text evidence="2">The sequence shown here is derived from an EMBL/GenBank/DDBJ whole genome shotgun (WGS) entry which is preliminary data.</text>
</comment>
<dbReference type="AlphaFoldDB" id="A0A7W9SNW7"/>
<reference evidence="2 3" key="1">
    <citation type="submission" date="2020-08" db="EMBL/GenBank/DDBJ databases">
        <title>Genomic Encyclopedia of Type Strains, Phase IV (KMG-IV): sequencing the most valuable type-strain genomes for metagenomic binning, comparative biology and taxonomic classification.</title>
        <authorList>
            <person name="Goeker M."/>
        </authorList>
    </citation>
    <scope>NUCLEOTIDE SEQUENCE [LARGE SCALE GENOMIC DNA]</scope>
    <source>
        <strain evidence="2 3">DSM 23562</strain>
    </source>
</reference>